<evidence type="ECO:0000313" key="1">
    <source>
        <dbReference type="EMBL" id="CAD7407092.1"/>
    </source>
</evidence>
<proteinExistence type="predicted"/>
<dbReference type="EMBL" id="OD003110">
    <property type="protein sequence ID" value="CAD7407092.1"/>
    <property type="molecule type" value="Genomic_DNA"/>
</dbReference>
<dbReference type="AlphaFoldDB" id="A0A7R9D5W9"/>
<name>A0A7R9D5W9_TIMPO</name>
<sequence length="74" mass="8776">MLYFILKNVALTRDIRRCKRIASSQLFQDVLSSTNSSSEDRLKALVYQFTQESQNVRTYDVIYYKLCDLDKRES</sequence>
<accession>A0A7R9D5W9</accession>
<gene>
    <name evidence="1" type="ORF">TPSB3V08_LOCUS5705</name>
</gene>
<protein>
    <submittedName>
        <fullName evidence="1">Uncharacterized protein</fullName>
    </submittedName>
</protein>
<reference evidence="1" key="1">
    <citation type="submission" date="2020-11" db="EMBL/GenBank/DDBJ databases">
        <authorList>
            <person name="Tran Van P."/>
        </authorList>
    </citation>
    <scope>NUCLEOTIDE SEQUENCE</scope>
</reference>
<organism evidence="1">
    <name type="scientific">Timema poppense</name>
    <name type="common">Walking stick</name>
    <dbReference type="NCBI Taxonomy" id="170557"/>
    <lineage>
        <taxon>Eukaryota</taxon>
        <taxon>Metazoa</taxon>
        <taxon>Ecdysozoa</taxon>
        <taxon>Arthropoda</taxon>
        <taxon>Hexapoda</taxon>
        <taxon>Insecta</taxon>
        <taxon>Pterygota</taxon>
        <taxon>Neoptera</taxon>
        <taxon>Polyneoptera</taxon>
        <taxon>Phasmatodea</taxon>
        <taxon>Timematodea</taxon>
        <taxon>Timematoidea</taxon>
        <taxon>Timematidae</taxon>
        <taxon>Timema</taxon>
    </lineage>
</organism>